<evidence type="ECO:0000256" key="3">
    <source>
        <dbReference type="SAM" id="Phobius"/>
    </source>
</evidence>
<accession>A0A1Y3EPI6</accession>
<keyword evidence="1 2" id="KW-0430">Lectin</keyword>
<dbReference type="Gene3D" id="2.60.120.200">
    <property type="match status" value="2"/>
</dbReference>
<reference evidence="5 6" key="1">
    <citation type="submission" date="2015-04" db="EMBL/GenBank/DDBJ databases">
        <title>Draft genome of the roundworm Trichinella nativa.</title>
        <authorList>
            <person name="Mitreva M."/>
        </authorList>
    </citation>
    <scope>NUCLEOTIDE SEQUENCE [LARGE SCALE GENOMIC DNA]</scope>
    <source>
        <strain evidence="5 6">ISS45</strain>
    </source>
</reference>
<protein>
    <recommendedName>
        <fullName evidence="2">Galectin</fullName>
    </recommendedName>
</protein>
<dbReference type="InterPro" id="IPR044156">
    <property type="entry name" value="Galectin-like"/>
</dbReference>
<evidence type="ECO:0000313" key="5">
    <source>
        <dbReference type="EMBL" id="OUC47071.1"/>
    </source>
</evidence>
<dbReference type="PROSITE" id="PS51304">
    <property type="entry name" value="GALECTIN"/>
    <property type="match status" value="2"/>
</dbReference>
<dbReference type="InterPro" id="IPR013320">
    <property type="entry name" value="ConA-like_dom_sf"/>
</dbReference>
<dbReference type="Proteomes" id="UP000243006">
    <property type="component" value="Unassembled WGS sequence"/>
</dbReference>
<evidence type="ECO:0000256" key="1">
    <source>
        <dbReference type="ARBA" id="ARBA00022734"/>
    </source>
</evidence>
<keyword evidence="3" id="KW-0472">Membrane</keyword>
<dbReference type="SUPFAM" id="SSF49899">
    <property type="entry name" value="Concanavalin A-like lectins/glucanases"/>
    <property type="match status" value="2"/>
</dbReference>
<gene>
    <name evidence="5" type="ORF">D917_07218</name>
</gene>
<dbReference type="GO" id="GO:0016936">
    <property type="term" value="F:galactoside binding"/>
    <property type="evidence" value="ECO:0007669"/>
    <property type="project" value="TreeGrafter"/>
</dbReference>
<name>A0A1Y3EPI6_9BILA</name>
<sequence length="332" mass="38068">MVPYLSRLEDKPVEPGQSLHIRGVLLGDKFDVNMQTGSKDVDDIPFHMGFRRKDKVCLMNSQYLSQWGKEERKKISLKENEAFDLRIRAHDSKFEIFLNQKELCEYDYRQVLTSINYISITGDIELNQVKWAGKYYPVPYEACVKGGFPVGKTLFITGVPEKKAKRFAVNILTGNCDIALHLNVRFDEKCIVRNSRIGGSWQAEEREGKFPLEKDHMFDLMIANEGYAFQIYFGDIHWCAFAHRIDPNTLKGMRIEGDLELHEIHVDSGEPHPGDSAFRARMEVAYSIRKIYTDQSCLSAIVLIISIPTNAWPLYCFCAVCLILKAIKTGVR</sequence>
<evidence type="ECO:0000259" key="4">
    <source>
        <dbReference type="PROSITE" id="PS51304"/>
    </source>
</evidence>
<dbReference type="PANTHER" id="PTHR11346:SF176">
    <property type="entry name" value="32 KDA BETA-GALACTOSIDE-BINDING LECTIN LEC-3"/>
    <property type="match status" value="1"/>
</dbReference>
<feature type="domain" description="Galectin" evidence="4">
    <location>
        <begin position="140"/>
        <end position="267"/>
    </location>
</feature>
<dbReference type="AlphaFoldDB" id="A0A1Y3EPI6"/>
<evidence type="ECO:0000313" key="6">
    <source>
        <dbReference type="Proteomes" id="UP000243006"/>
    </source>
</evidence>
<feature type="domain" description="Galectin" evidence="4">
    <location>
        <begin position="5"/>
        <end position="132"/>
    </location>
</feature>
<keyword evidence="3" id="KW-0812">Transmembrane</keyword>
<dbReference type="Pfam" id="PF00337">
    <property type="entry name" value="Gal-bind_lectin"/>
    <property type="match status" value="2"/>
</dbReference>
<comment type="caution">
    <text evidence="5">The sequence shown here is derived from an EMBL/GenBank/DDBJ whole genome shotgun (WGS) entry which is preliminary data.</text>
</comment>
<dbReference type="EMBL" id="LVZM01005340">
    <property type="protein sequence ID" value="OUC47071.1"/>
    <property type="molecule type" value="Genomic_DNA"/>
</dbReference>
<feature type="transmembrane region" description="Helical" evidence="3">
    <location>
        <begin position="298"/>
        <end position="324"/>
    </location>
</feature>
<evidence type="ECO:0000256" key="2">
    <source>
        <dbReference type="RuleBase" id="RU102079"/>
    </source>
</evidence>
<proteinExistence type="predicted"/>
<dbReference type="CDD" id="cd00070">
    <property type="entry name" value="GLECT"/>
    <property type="match status" value="2"/>
</dbReference>
<organism evidence="5 6">
    <name type="scientific">Trichinella nativa</name>
    <dbReference type="NCBI Taxonomy" id="6335"/>
    <lineage>
        <taxon>Eukaryota</taxon>
        <taxon>Metazoa</taxon>
        <taxon>Ecdysozoa</taxon>
        <taxon>Nematoda</taxon>
        <taxon>Enoplea</taxon>
        <taxon>Dorylaimia</taxon>
        <taxon>Trichinellida</taxon>
        <taxon>Trichinellidae</taxon>
        <taxon>Trichinella</taxon>
    </lineage>
</organism>
<dbReference type="SMART" id="SM00276">
    <property type="entry name" value="GLECT"/>
    <property type="match status" value="2"/>
</dbReference>
<dbReference type="PANTHER" id="PTHR11346">
    <property type="entry name" value="GALECTIN"/>
    <property type="match status" value="1"/>
</dbReference>
<dbReference type="SMART" id="SM00908">
    <property type="entry name" value="Gal-bind_lectin"/>
    <property type="match status" value="2"/>
</dbReference>
<keyword evidence="3" id="KW-1133">Transmembrane helix</keyword>
<dbReference type="GO" id="GO:0030246">
    <property type="term" value="F:carbohydrate binding"/>
    <property type="evidence" value="ECO:0007669"/>
    <property type="project" value="UniProtKB-UniRule"/>
</dbReference>
<dbReference type="InterPro" id="IPR001079">
    <property type="entry name" value="Galectin_CRD"/>
</dbReference>